<accession>A0A9W6N8T8</accession>
<keyword evidence="2" id="KW-1185">Reference proteome</keyword>
<comment type="caution">
    <text evidence="1">The sequence shown here is derived from an EMBL/GenBank/DDBJ whole genome shotgun (WGS) entry which is preliminary data.</text>
</comment>
<reference evidence="1" key="1">
    <citation type="journal article" date="2014" name="Int. J. Syst. Evol. Microbiol.">
        <title>Complete genome sequence of Corynebacterium casei LMG S-19264T (=DSM 44701T), isolated from a smear-ripened cheese.</title>
        <authorList>
            <consortium name="US DOE Joint Genome Institute (JGI-PGF)"/>
            <person name="Walter F."/>
            <person name="Albersmeier A."/>
            <person name="Kalinowski J."/>
            <person name="Ruckert C."/>
        </authorList>
    </citation>
    <scope>NUCLEOTIDE SEQUENCE</scope>
    <source>
        <strain evidence="1">VKM B-2748</strain>
    </source>
</reference>
<sequence>MQPVAAQTADDTQLLRQLGFVAGQAVACDIEEPDVAAQVATAMADAVGLIDEASHRVMTEQALLAAAQPCAAPAGRLGEITSNWKAMRRRAGLD</sequence>
<reference evidence="1" key="2">
    <citation type="submission" date="2023-01" db="EMBL/GenBank/DDBJ databases">
        <authorList>
            <person name="Sun Q."/>
            <person name="Evtushenko L."/>
        </authorList>
    </citation>
    <scope>NUCLEOTIDE SEQUENCE</scope>
    <source>
        <strain evidence="1">VKM B-2748</strain>
    </source>
</reference>
<evidence type="ECO:0000313" key="1">
    <source>
        <dbReference type="EMBL" id="GLK81762.1"/>
    </source>
</evidence>
<proteinExistence type="predicted"/>
<dbReference type="EMBL" id="BSFL01000005">
    <property type="protein sequence ID" value="GLK81762.1"/>
    <property type="molecule type" value="Genomic_DNA"/>
</dbReference>
<protein>
    <submittedName>
        <fullName evidence="1">Uncharacterized protein</fullName>
    </submittedName>
</protein>
<organism evidence="1 2">
    <name type="scientific">Methylopila turkensis</name>
    <dbReference type="NCBI Taxonomy" id="1437816"/>
    <lineage>
        <taxon>Bacteria</taxon>
        <taxon>Pseudomonadati</taxon>
        <taxon>Pseudomonadota</taxon>
        <taxon>Alphaproteobacteria</taxon>
        <taxon>Hyphomicrobiales</taxon>
        <taxon>Methylopilaceae</taxon>
        <taxon>Methylopila</taxon>
    </lineage>
</organism>
<evidence type="ECO:0000313" key="2">
    <source>
        <dbReference type="Proteomes" id="UP001143309"/>
    </source>
</evidence>
<gene>
    <name evidence="1" type="ORF">GCM10008174_35030</name>
</gene>
<dbReference type="AlphaFoldDB" id="A0A9W6N8T8"/>
<dbReference type="Proteomes" id="UP001143309">
    <property type="component" value="Unassembled WGS sequence"/>
</dbReference>
<name>A0A9W6N8T8_9HYPH</name>